<accession>A0A1D8AVS6</accession>
<reference evidence="2 3" key="1">
    <citation type="submission" date="2016-06" db="EMBL/GenBank/DDBJ databases">
        <title>Three novel species with peptidoglycan cell walls form the new genus Lacunisphaera gen. nov. in the family Opitutaceae of the verrucomicrobial subdivision 4.</title>
        <authorList>
            <person name="Rast P."/>
            <person name="Gloeckner I."/>
            <person name="Jogler M."/>
            <person name="Boedeker C."/>
            <person name="Jeske O."/>
            <person name="Wiegand S."/>
            <person name="Reinhardt R."/>
            <person name="Schumann P."/>
            <person name="Rohde M."/>
            <person name="Spring S."/>
            <person name="Gloeckner F.O."/>
            <person name="Jogler C."/>
        </authorList>
    </citation>
    <scope>NUCLEOTIDE SEQUENCE [LARGE SCALE GENOMIC DNA]</scope>
    <source>
        <strain evidence="2 3">IG16b</strain>
    </source>
</reference>
<evidence type="ECO:0000256" key="1">
    <source>
        <dbReference type="SAM" id="Phobius"/>
    </source>
</evidence>
<sequence length="785" mass="88039">MDTVPPLSSKATPLDWTFRILGFLTMSLIAFALPQFPSVELDASWRMALGKFFTEGRQFGTEVVFTYGPLGWAMGKTYWGGQWGALIGWHVVQAVVFTAIVFWYAYRLTGYARIFCFLFFFLFGLSYQDAMHQSIMAMIGTELIRRSQAPWRWSSSALIGLLVILALVKFTNLLFGFFLVLLAGALELWQVRRYPALRVPALFLGLFLAGWTLCGQHLANLPAYFHSSWEISQGYQDAMGYSCPPAQLYLGLSVVALILAYLAVNFATSPDFVRGGALTLAALAHLYLNWKHGFIRADGHQIGFYFAVLTIATTSPLLLADGPRLRTLKAVLLGAASLITLVSLETVLPGLVRGILAANQDKVNLHIAFARGQTHQRNLYQDRLTAERDTVDLKKTKAIVGNATVDVLGYEQAIAIYNGLNYQPRPVFQGYSAYTPYLSRLNHDYYASDRAPEFVLFKLQTIDGRLATMDDPHALRLLIQRYTYLFSEQGYALWQRKPGAFDAAVLEPKPIRQATHRFEETIDLTDLADRNIWVEIDYRFNLLGKLRRFLFRPPLVHLHIVDDKGVESVHRLPQPIGRAGFMLSPVVNDMLDFMRAAGGVPPRRAASIRLVIAPQDADCLRDEIKVSFFSLPPSDAGKEYFKNADKAKFHMFVDTPISYEALNAPNEDAIDKHRVMIMHAPSQMVFEVPAGATTVSGGYGFVPGAYLNGGRTNGAHFTIYWSDGGERVVLHERYLNPVTKLDDRGLARFTARLPKGKGHVTFRIDPGEFGEYAFDWTGWTGIEFK</sequence>
<feature type="transmembrane region" description="Helical" evidence="1">
    <location>
        <begin position="111"/>
        <end position="128"/>
    </location>
</feature>
<dbReference type="RefSeq" id="WP_069962154.1">
    <property type="nucleotide sequence ID" value="NZ_CP016094.1"/>
</dbReference>
<feature type="transmembrane region" description="Helical" evidence="1">
    <location>
        <begin position="16"/>
        <end position="36"/>
    </location>
</feature>
<feature type="transmembrane region" description="Helical" evidence="1">
    <location>
        <begin position="173"/>
        <end position="189"/>
    </location>
</feature>
<name>A0A1D8AVS6_9BACT</name>
<protein>
    <submittedName>
        <fullName evidence="2">Uncharacterized protein</fullName>
    </submittedName>
</protein>
<dbReference type="OrthoDB" id="176190at2"/>
<feature type="transmembrane region" description="Helical" evidence="1">
    <location>
        <begin position="201"/>
        <end position="219"/>
    </location>
</feature>
<feature type="transmembrane region" description="Helical" evidence="1">
    <location>
        <begin position="246"/>
        <end position="264"/>
    </location>
</feature>
<keyword evidence="1" id="KW-0472">Membrane</keyword>
<evidence type="ECO:0000313" key="3">
    <source>
        <dbReference type="Proteomes" id="UP000095228"/>
    </source>
</evidence>
<feature type="transmembrane region" description="Helical" evidence="1">
    <location>
        <begin position="331"/>
        <end position="352"/>
    </location>
</feature>
<feature type="transmembrane region" description="Helical" evidence="1">
    <location>
        <begin position="302"/>
        <end position="319"/>
    </location>
</feature>
<organism evidence="2 3">
    <name type="scientific">Lacunisphaera limnophila</name>
    <dbReference type="NCBI Taxonomy" id="1838286"/>
    <lineage>
        <taxon>Bacteria</taxon>
        <taxon>Pseudomonadati</taxon>
        <taxon>Verrucomicrobiota</taxon>
        <taxon>Opitutia</taxon>
        <taxon>Opitutales</taxon>
        <taxon>Opitutaceae</taxon>
        <taxon>Lacunisphaera</taxon>
    </lineage>
</organism>
<evidence type="ECO:0000313" key="2">
    <source>
        <dbReference type="EMBL" id="AOS44955.1"/>
    </source>
</evidence>
<feature type="transmembrane region" description="Helical" evidence="1">
    <location>
        <begin position="271"/>
        <end position="290"/>
    </location>
</feature>
<keyword evidence="1" id="KW-0812">Transmembrane</keyword>
<dbReference type="STRING" id="1838286.Verru16b_02024"/>
<proteinExistence type="predicted"/>
<keyword evidence="3" id="KW-1185">Reference proteome</keyword>
<dbReference type="AlphaFoldDB" id="A0A1D8AVS6"/>
<dbReference type="EMBL" id="CP016094">
    <property type="protein sequence ID" value="AOS44955.1"/>
    <property type="molecule type" value="Genomic_DNA"/>
</dbReference>
<dbReference type="Proteomes" id="UP000095228">
    <property type="component" value="Chromosome"/>
</dbReference>
<feature type="transmembrane region" description="Helical" evidence="1">
    <location>
        <begin position="83"/>
        <end position="105"/>
    </location>
</feature>
<dbReference type="KEGG" id="obg:Verru16b_02024"/>
<gene>
    <name evidence="2" type="ORF">Verru16b_02024</name>
</gene>
<keyword evidence="1" id="KW-1133">Transmembrane helix</keyword>